<organism evidence="2 3">
    <name type="scientific">Thermus thermophilus (strain ATCC BAA-163 / DSM 7039 / HB27)</name>
    <dbReference type="NCBI Taxonomy" id="262724"/>
    <lineage>
        <taxon>Bacteria</taxon>
        <taxon>Thermotogati</taxon>
        <taxon>Deinococcota</taxon>
        <taxon>Deinococci</taxon>
        <taxon>Thermales</taxon>
        <taxon>Thermaceae</taxon>
        <taxon>Thermus</taxon>
    </lineage>
</organism>
<sequence>MRNRLALLIAGALALLLGACNTQTQAPGGGEAQKSKVTVSVAFPQRDLAPQGLSPQGVPRSAESAEVKVYDSQNQVVNTVTLTRDNPGAIIVLENGNYTFEVSVKNANGTEVAWKKEVHDIQSDTYLLLVPKAILGEAWLSHNAFVLNPGETMNLRLWVVEPEGSEPNYFPLDDYEVTYAVGTCSAQDCSDFAPTTAATIVSEQKTGVKIAANNVSQNTTIYVRATVTGLGPRPSPGADPQITTLVRYSQAITVAASPSSGVGVALDLNPPWVYLDSDSPSYGAQVPLNQPVTFSGGAQDNETGIREVKVYVNSEELTNVQITPTYSQGNVNYQVDWQFSFTPTTPGRYDIDIVAFDNAGNSYRSYTYVQAQ</sequence>
<protein>
    <recommendedName>
        <fullName evidence="4">Lipoprotein</fullName>
    </recommendedName>
</protein>
<dbReference type="Proteomes" id="UP000000592">
    <property type="component" value="Chromosome"/>
</dbReference>
<evidence type="ECO:0008006" key="4">
    <source>
        <dbReference type="Google" id="ProtNLM"/>
    </source>
</evidence>
<feature type="signal peptide" evidence="1">
    <location>
        <begin position="1"/>
        <end position="26"/>
    </location>
</feature>
<reference evidence="2 3" key="1">
    <citation type="journal article" date="2004" name="Nat. Biotechnol.">
        <title>The genome sequence of the extreme thermophile Thermus thermophilus.</title>
        <authorList>
            <person name="Henne A."/>
            <person name="Brueggemann H."/>
            <person name="Raasch C."/>
            <person name="Wiezer A."/>
            <person name="Hartsch T."/>
            <person name="Liesegang H."/>
            <person name="Johann A."/>
            <person name="Lienard T."/>
            <person name="Gohl O."/>
            <person name="Martinez-Arias R."/>
            <person name="Jacobi C."/>
            <person name="Starkuviene V."/>
            <person name="Schlenczeck S."/>
            <person name="Dencker S."/>
            <person name="Huber R."/>
            <person name="Klenk H.-P."/>
            <person name="Overbeek R."/>
            <person name="Kramer W."/>
            <person name="Merkl R."/>
            <person name="Gottschalk G."/>
            <person name="Fritz H.-J."/>
        </authorList>
    </citation>
    <scope>NUCLEOTIDE SEQUENCE [LARGE SCALE GENOMIC DNA]</scope>
    <source>
        <strain evidence="3">ATCC BAA-163 / DSM 7039 / HB27</strain>
    </source>
</reference>
<evidence type="ECO:0000313" key="3">
    <source>
        <dbReference type="Proteomes" id="UP000000592"/>
    </source>
</evidence>
<dbReference type="EMBL" id="AE017221">
    <property type="protein sequence ID" value="AAS81814.1"/>
    <property type="molecule type" value="Genomic_DNA"/>
</dbReference>
<dbReference type="InterPro" id="IPR013783">
    <property type="entry name" value="Ig-like_fold"/>
</dbReference>
<evidence type="ECO:0000256" key="1">
    <source>
        <dbReference type="SAM" id="SignalP"/>
    </source>
</evidence>
<dbReference type="RefSeq" id="WP_011173848.1">
    <property type="nucleotide sequence ID" value="NC_005835.1"/>
</dbReference>
<dbReference type="eggNOG" id="ENOG5033FRM">
    <property type="taxonomic scope" value="Bacteria"/>
</dbReference>
<feature type="chain" id="PRO_5004285216" description="Lipoprotein" evidence="1">
    <location>
        <begin position="27"/>
        <end position="372"/>
    </location>
</feature>
<dbReference type="PROSITE" id="PS51257">
    <property type="entry name" value="PROKAR_LIPOPROTEIN"/>
    <property type="match status" value="1"/>
</dbReference>
<dbReference type="Pfam" id="PF17957">
    <property type="entry name" value="Big_7"/>
    <property type="match status" value="1"/>
</dbReference>
<dbReference type="Gene3D" id="2.60.40.10">
    <property type="entry name" value="Immunoglobulins"/>
    <property type="match status" value="1"/>
</dbReference>
<accession>Q72HL5</accession>
<dbReference type="HOGENOM" id="CLU_743815_0_0_0"/>
<evidence type="ECO:0000313" key="2">
    <source>
        <dbReference type="EMBL" id="AAS81814.1"/>
    </source>
</evidence>
<dbReference type="KEGG" id="tth:TT_C1472"/>
<gene>
    <name evidence="2" type="ordered locus">TT_C1472</name>
</gene>
<proteinExistence type="predicted"/>
<dbReference type="AlphaFoldDB" id="Q72HL5"/>
<keyword evidence="1" id="KW-0732">Signal</keyword>
<name>Q72HL5_THET2</name>